<dbReference type="PANTHER" id="PTHR23119:SF51">
    <property type="entry name" value="DISKS LARGE 1 TUMOR SUPPRESSOR PROTEIN"/>
    <property type="match status" value="1"/>
</dbReference>
<evidence type="ECO:0000259" key="8">
    <source>
        <dbReference type="PROSITE" id="PS50052"/>
    </source>
</evidence>
<evidence type="ECO:0000256" key="2">
    <source>
        <dbReference type="ARBA" id="ARBA00022443"/>
    </source>
</evidence>
<dbReference type="GO" id="GO:0098839">
    <property type="term" value="C:postsynaptic density membrane"/>
    <property type="evidence" value="ECO:0007669"/>
    <property type="project" value="TreeGrafter"/>
</dbReference>
<dbReference type="GO" id="GO:0016323">
    <property type="term" value="C:basolateral plasma membrane"/>
    <property type="evidence" value="ECO:0007669"/>
    <property type="project" value="TreeGrafter"/>
</dbReference>
<dbReference type="Pfam" id="PF00018">
    <property type="entry name" value="SH3_1"/>
    <property type="match status" value="1"/>
</dbReference>
<feature type="compositionally biased region" description="Basic and acidic residues" evidence="6">
    <location>
        <begin position="924"/>
        <end position="948"/>
    </location>
</feature>
<dbReference type="GO" id="GO:0097120">
    <property type="term" value="P:receptor localization to synapse"/>
    <property type="evidence" value="ECO:0007669"/>
    <property type="project" value="TreeGrafter"/>
</dbReference>
<dbReference type="InterPro" id="IPR036028">
    <property type="entry name" value="SH3-like_dom_sf"/>
</dbReference>
<dbReference type="SUPFAM" id="SSF52540">
    <property type="entry name" value="P-loop containing nucleoside triphosphate hydrolases"/>
    <property type="match status" value="1"/>
</dbReference>
<dbReference type="PROSITE" id="PS50002">
    <property type="entry name" value="SH3"/>
    <property type="match status" value="1"/>
</dbReference>
<feature type="domain" description="PDZ" evidence="9">
    <location>
        <begin position="362"/>
        <end position="443"/>
    </location>
</feature>
<dbReference type="GO" id="GO:0043005">
    <property type="term" value="C:neuron projection"/>
    <property type="evidence" value="ECO:0007669"/>
    <property type="project" value="TreeGrafter"/>
</dbReference>
<comment type="subcellular location">
    <subcellularLocation>
        <location evidence="1">Membrane</location>
    </subcellularLocation>
</comment>
<dbReference type="Proteomes" id="UP000242457">
    <property type="component" value="Unassembled WGS sequence"/>
</dbReference>
<dbReference type="SMART" id="SM00072">
    <property type="entry name" value="GuKc"/>
    <property type="match status" value="1"/>
</dbReference>
<dbReference type="FunFam" id="3.30.63.10:FF:000001">
    <property type="entry name" value="Disks large homolog 1 isoform 2"/>
    <property type="match status" value="1"/>
</dbReference>
<dbReference type="Gene3D" id="2.30.42.10">
    <property type="match status" value="1"/>
</dbReference>
<keyword evidence="4" id="KW-0472">Membrane</keyword>
<dbReference type="CDD" id="cd00071">
    <property type="entry name" value="GMPK"/>
    <property type="match status" value="1"/>
</dbReference>
<feature type="compositionally biased region" description="Polar residues" evidence="6">
    <location>
        <begin position="949"/>
        <end position="959"/>
    </location>
</feature>
<dbReference type="Gene3D" id="3.40.50.300">
    <property type="entry name" value="P-loop containing nucleotide triphosphate hydrolases"/>
    <property type="match status" value="1"/>
</dbReference>
<keyword evidence="2 5" id="KW-0728">SH3 domain</keyword>
<dbReference type="Pfam" id="PF00625">
    <property type="entry name" value="Guanylate_kin"/>
    <property type="match status" value="1"/>
</dbReference>
<reference evidence="10 11" key="1">
    <citation type="submission" date="2014-07" db="EMBL/GenBank/DDBJ databases">
        <title>Genomic and transcriptomic analysis on Apis cerana provide comprehensive insights into honey bee biology.</title>
        <authorList>
            <person name="Diao Q."/>
            <person name="Sun L."/>
            <person name="Zheng H."/>
            <person name="Zheng H."/>
            <person name="Xu S."/>
            <person name="Wang S."/>
            <person name="Zeng Z."/>
            <person name="Hu F."/>
            <person name="Su S."/>
            <person name="Wu J."/>
        </authorList>
    </citation>
    <scope>NUCLEOTIDE SEQUENCE [LARGE SCALE GENOMIC DNA]</scope>
    <source>
        <tissue evidence="10">Pupae without intestine</tissue>
    </source>
</reference>
<evidence type="ECO:0000259" key="9">
    <source>
        <dbReference type="PROSITE" id="PS50106"/>
    </source>
</evidence>
<dbReference type="GO" id="GO:0019901">
    <property type="term" value="F:protein kinase binding"/>
    <property type="evidence" value="ECO:0007669"/>
    <property type="project" value="TreeGrafter"/>
</dbReference>
<dbReference type="Gene3D" id="2.30.30.40">
    <property type="entry name" value="SH3 Domains"/>
    <property type="match status" value="2"/>
</dbReference>
<dbReference type="PROSITE" id="PS50106">
    <property type="entry name" value="PDZ"/>
    <property type="match status" value="1"/>
</dbReference>
<dbReference type="InterPro" id="IPR001452">
    <property type="entry name" value="SH3_domain"/>
</dbReference>
<dbReference type="GO" id="GO:0043113">
    <property type="term" value="P:receptor clustering"/>
    <property type="evidence" value="ECO:0007669"/>
    <property type="project" value="TreeGrafter"/>
</dbReference>
<dbReference type="GO" id="GO:0099072">
    <property type="term" value="P:regulation of postsynaptic membrane neurotransmitter receptor levels"/>
    <property type="evidence" value="ECO:0007669"/>
    <property type="project" value="TreeGrafter"/>
</dbReference>
<dbReference type="PROSITE" id="PS00856">
    <property type="entry name" value="GUANYLATE_KINASE_1"/>
    <property type="match status" value="1"/>
</dbReference>
<evidence type="ECO:0000313" key="11">
    <source>
        <dbReference type="Proteomes" id="UP000242457"/>
    </source>
</evidence>
<evidence type="ECO:0000313" key="10">
    <source>
        <dbReference type="EMBL" id="PBC34826.1"/>
    </source>
</evidence>
<evidence type="ECO:0000256" key="4">
    <source>
        <dbReference type="ARBA" id="ARBA00023136"/>
    </source>
</evidence>
<name>A0A2A3EUE1_APICC</name>
<dbReference type="FunFam" id="2.30.42.10:FF:000001">
    <property type="entry name" value="Disks large homolog 1 isoform 2"/>
    <property type="match status" value="1"/>
</dbReference>
<dbReference type="InterPro" id="IPR001478">
    <property type="entry name" value="PDZ"/>
</dbReference>
<dbReference type="InterPro" id="IPR050614">
    <property type="entry name" value="Synaptic_Scaffolding_LAP-MAGUK"/>
</dbReference>
<dbReference type="InterPro" id="IPR008144">
    <property type="entry name" value="Guanylate_kin-like_dom"/>
</dbReference>
<dbReference type="InterPro" id="IPR020590">
    <property type="entry name" value="Guanylate_kinase_CS"/>
</dbReference>
<evidence type="ECO:0000256" key="5">
    <source>
        <dbReference type="PROSITE-ProRule" id="PRU00192"/>
    </source>
</evidence>
<dbReference type="PANTHER" id="PTHR23119">
    <property type="entry name" value="DISCS LARGE"/>
    <property type="match status" value="1"/>
</dbReference>
<dbReference type="SUPFAM" id="SSF50044">
    <property type="entry name" value="SH3-domain"/>
    <property type="match status" value="1"/>
</dbReference>
<sequence length="959" mass="109163">MNQGCNKNAGTKLCGRGLIRYRYSKYSDVGTSSLSFSLMAAKMLNSLILRISLRSNLSIFQGNDESSWENKIGGSCFPEIKRAAAVKTLGGSSKRNLFHFYKVEKVPVTVMTSWRFIRDAENAANALAFSGQARQTNPSPTIDISHSTLNVCTETITATTMRIVWPTTFVTLSDDEARVSGNVSLRSPRSFTVVPLSLTDINYTSFIKNPLNYEKTSLGSKGGELFTALLIEDSKIYFLNSTIAFLPRDRYNHYFPMHVEYLCSFLVYFYAFSIGKPWGERNRHFDVHRAEEEGVRRLIVRKAGCGIEDSFTREKAEGRWLIDNLQTACFQRKKASSKYHSLLLFTAVTLMSQRCPPTEVRTVVLNKGSSGLGFNIVGGEDGEGIFISFILAGGPADLSGELRRGDQILSVNGINLRTATHEEAAAALKGTGQTVTIVVQYKPEDYNRFEAKIHDLKQQISQQNLMTGTLMRTSQKKSLYVRALFDYDPNKDDGLPSRGLAFRYGEILHVTNASDDEWWQARRVTPQGEEEGLGIIPSRRRWERKQRARDRSVKFQGHMPVILDKILGTNRINTLYYSEIRTVLVLKEPFLQQSTLDRKKKNFSFSRKFPFMKSKDDKSEDGSDQERECLETWRIHRILHVLCMFRPNLNGESGVQLCNFLHSCCATPRTTLTPKMLKRSLSNSYEINDNKSFHNVQKYLGNTSILIPEIAGSEENVLSYEAVQQLTIQYTRPVIILGPLKDRINDDLISEFPDKFGSCVPHTTRSRREYEVDGRDYHFVASREQMERDIQNHLFIEAGQYNDNLYGTSVASVREVAEKGKHCILDVSGNAIKRLQVAQLYPIAIFIKPKSVESVMEMNKRMTEEQAKKTYERALKMEQEFGEYFTAVVQGDTPEEIYVKVKEVIAEQSGPNIWVPCRDQQLKKEKMERKKQNREKEQDPDACYEPHDSSNLTGQISRC</sequence>
<dbReference type="GO" id="GO:0007268">
    <property type="term" value="P:chemical synaptic transmission"/>
    <property type="evidence" value="ECO:0007669"/>
    <property type="project" value="TreeGrafter"/>
</dbReference>
<feature type="domain" description="SH3" evidence="7">
    <location>
        <begin position="476"/>
        <end position="546"/>
    </location>
</feature>
<dbReference type="SMART" id="SM00326">
    <property type="entry name" value="SH3"/>
    <property type="match status" value="1"/>
</dbReference>
<keyword evidence="11" id="KW-1185">Reference proteome</keyword>
<feature type="region of interest" description="Disordered" evidence="6">
    <location>
        <begin position="924"/>
        <end position="959"/>
    </location>
</feature>
<dbReference type="GO" id="GO:0045197">
    <property type="term" value="P:establishment or maintenance of epithelial cell apical/basal polarity"/>
    <property type="evidence" value="ECO:0007669"/>
    <property type="project" value="TreeGrafter"/>
</dbReference>
<evidence type="ECO:0000259" key="7">
    <source>
        <dbReference type="PROSITE" id="PS50002"/>
    </source>
</evidence>
<dbReference type="InterPro" id="IPR036034">
    <property type="entry name" value="PDZ_sf"/>
</dbReference>
<gene>
    <name evidence="10" type="ORF">APICC_08623</name>
</gene>
<dbReference type="Gene3D" id="3.30.63.10">
    <property type="entry name" value="Guanylate Kinase phosphate binding domain"/>
    <property type="match status" value="1"/>
</dbReference>
<evidence type="ECO:0000256" key="1">
    <source>
        <dbReference type="ARBA" id="ARBA00004370"/>
    </source>
</evidence>
<dbReference type="InterPro" id="IPR027417">
    <property type="entry name" value="P-loop_NTPase"/>
</dbReference>
<dbReference type="CDD" id="cd06795">
    <property type="entry name" value="PDZ3_Dlg1-2-4-like"/>
    <property type="match status" value="1"/>
</dbReference>
<feature type="domain" description="Guanylate kinase-like" evidence="8">
    <location>
        <begin position="731"/>
        <end position="906"/>
    </location>
</feature>
<evidence type="ECO:0000256" key="6">
    <source>
        <dbReference type="SAM" id="MobiDB-lite"/>
    </source>
</evidence>
<organism evidence="10 11">
    <name type="scientific">Apis cerana cerana</name>
    <name type="common">Oriental honeybee</name>
    <dbReference type="NCBI Taxonomy" id="94128"/>
    <lineage>
        <taxon>Eukaryota</taxon>
        <taxon>Metazoa</taxon>
        <taxon>Ecdysozoa</taxon>
        <taxon>Arthropoda</taxon>
        <taxon>Hexapoda</taxon>
        <taxon>Insecta</taxon>
        <taxon>Pterygota</taxon>
        <taxon>Neoptera</taxon>
        <taxon>Endopterygota</taxon>
        <taxon>Hymenoptera</taxon>
        <taxon>Apocrita</taxon>
        <taxon>Aculeata</taxon>
        <taxon>Apoidea</taxon>
        <taxon>Anthophila</taxon>
        <taxon>Apidae</taxon>
        <taxon>Apis</taxon>
    </lineage>
</organism>
<keyword evidence="3" id="KW-0677">Repeat</keyword>
<dbReference type="OrthoDB" id="78824at2759"/>
<dbReference type="EMBL" id="KZ288186">
    <property type="protein sequence ID" value="PBC34826.1"/>
    <property type="molecule type" value="Genomic_DNA"/>
</dbReference>
<dbReference type="AlphaFoldDB" id="A0A2A3EUE1"/>
<evidence type="ECO:0000256" key="3">
    <source>
        <dbReference type="ARBA" id="ARBA00022737"/>
    </source>
</evidence>
<dbReference type="STRING" id="94128.A0A2A3EUE1"/>
<dbReference type="PROSITE" id="PS50052">
    <property type="entry name" value="GUANYLATE_KINASE_2"/>
    <property type="match status" value="1"/>
</dbReference>
<dbReference type="SMART" id="SM00228">
    <property type="entry name" value="PDZ"/>
    <property type="match status" value="1"/>
</dbReference>
<dbReference type="CDD" id="cd11861">
    <property type="entry name" value="SH3_DLG-like"/>
    <property type="match status" value="1"/>
</dbReference>
<accession>A0A2A3EUE1</accession>
<dbReference type="GO" id="GO:0098609">
    <property type="term" value="P:cell-cell adhesion"/>
    <property type="evidence" value="ECO:0007669"/>
    <property type="project" value="TreeGrafter"/>
</dbReference>
<dbReference type="InterPro" id="IPR008145">
    <property type="entry name" value="GK/Ca_channel_bsu"/>
</dbReference>
<dbReference type="Pfam" id="PF00595">
    <property type="entry name" value="PDZ"/>
    <property type="match status" value="1"/>
</dbReference>
<protein>
    <submittedName>
        <fullName evidence="10">Disks large 1 tumor suppressor protein</fullName>
    </submittedName>
</protein>
<proteinExistence type="predicted"/>
<dbReference type="FunFam" id="3.40.50.300:FF:001402">
    <property type="entry name" value="Discs, large homolog 3 (Drosophila)"/>
    <property type="match status" value="1"/>
</dbReference>
<dbReference type="SUPFAM" id="SSF50156">
    <property type="entry name" value="PDZ domain-like"/>
    <property type="match status" value="1"/>
</dbReference>
<dbReference type="GO" id="GO:0031594">
    <property type="term" value="C:neuromuscular junction"/>
    <property type="evidence" value="ECO:0007669"/>
    <property type="project" value="TreeGrafter"/>
</dbReference>